<dbReference type="PANTHER" id="PTHR31511">
    <property type="entry name" value="PROTEIN CBG23764"/>
    <property type="match status" value="1"/>
</dbReference>
<dbReference type="PANTHER" id="PTHR31511:SF12">
    <property type="entry name" value="RHO TERMINATION FACTOR N-TERMINAL DOMAIN-CONTAINING PROTEIN"/>
    <property type="match status" value="1"/>
</dbReference>
<organism evidence="1 2">
    <name type="scientific">Porites lobata</name>
    <dbReference type="NCBI Taxonomy" id="104759"/>
    <lineage>
        <taxon>Eukaryota</taxon>
        <taxon>Metazoa</taxon>
        <taxon>Cnidaria</taxon>
        <taxon>Anthozoa</taxon>
        <taxon>Hexacorallia</taxon>
        <taxon>Scleractinia</taxon>
        <taxon>Fungiina</taxon>
        <taxon>Poritidae</taxon>
        <taxon>Porites</taxon>
    </lineage>
</organism>
<keyword evidence="2" id="KW-1185">Reference proteome</keyword>
<proteinExistence type="predicted"/>
<reference evidence="1 2" key="1">
    <citation type="submission" date="2022-05" db="EMBL/GenBank/DDBJ databases">
        <authorList>
            <consortium name="Genoscope - CEA"/>
            <person name="William W."/>
        </authorList>
    </citation>
    <scope>NUCLEOTIDE SEQUENCE [LARGE SCALE GENOMIC DNA]</scope>
</reference>
<sequence length="104" mass="12225">MPDKGNNILTFQNFHKQMPVPFVIYADFEAITEKILGCSPNNKESYQKHTDCSYGYKFVCCYDDKYPKPIKIYNGEKAVYKFMEEMPKEVEQCKRLPQKGLTNH</sequence>
<protein>
    <submittedName>
        <fullName evidence="1">Uncharacterized protein</fullName>
    </submittedName>
</protein>
<comment type="caution">
    <text evidence="1">The sequence shown here is derived from an EMBL/GenBank/DDBJ whole genome shotgun (WGS) entry which is preliminary data.</text>
</comment>
<accession>A0ABN8QHX6</accession>
<name>A0ABN8QHX6_9CNID</name>
<gene>
    <name evidence="1" type="ORF">PLOB_00007029</name>
</gene>
<evidence type="ECO:0000313" key="2">
    <source>
        <dbReference type="Proteomes" id="UP001159405"/>
    </source>
</evidence>
<evidence type="ECO:0000313" key="1">
    <source>
        <dbReference type="EMBL" id="CAH3164941.1"/>
    </source>
</evidence>
<dbReference type="EMBL" id="CALNXK010000131">
    <property type="protein sequence ID" value="CAH3164941.1"/>
    <property type="molecule type" value="Genomic_DNA"/>
</dbReference>
<dbReference type="Proteomes" id="UP001159405">
    <property type="component" value="Unassembled WGS sequence"/>
</dbReference>